<accession>A0ABV7UK97</accession>
<comment type="similarity">
    <text evidence="2">Belongs to the bacterial solute-binding protein 5 family.</text>
</comment>
<evidence type="ECO:0000256" key="2">
    <source>
        <dbReference type="ARBA" id="ARBA00005695"/>
    </source>
</evidence>
<dbReference type="InterPro" id="IPR000914">
    <property type="entry name" value="SBP_5_dom"/>
</dbReference>
<dbReference type="EMBL" id="JBHRYC010000082">
    <property type="protein sequence ID" value="MFC3638870.1"/>
    <property type="molecule type" value="Genomic_DNA"/>
</dbReference>
<gene>
    <name evidence="5" type="ORF">ACFONL_16130</name>
</gene>
<dbReference type="PANTHER" id="PTHR30290">
    <property type="entry name" value="PERIPLASMIC BINDING COMPONENT OF ABC TRANSPORTER"/>
    <property type="match status" value="1"/>
</dbReference>
<sequence length="522" mass="56963">MSDQRIPDGRAAGPELNRRGLLGLGAATAATLAFHLPGARPAAAQQADALRVSINVNPSTLDPVTGRSGGDHQFLFPVYDTLVQWESATLEPKPGLASSWEYRDELTLALQLRPGLKFHDGTPLDAEAVKFNLDRSRSDEKSNIKVDLASVASVETSGPTTIILKLKSPDRSLPLVLTDRAGMMVSPKAIQAGGGAVDRNPVGAGPWKFVKWENNALVAYERNPDYWNREQPKVARLNLRVITEVATGVRSVIAGENDMVLNVPPMQRVVLQKGGKLEVSSEPSLYLHMVYMDFSRPPFNELRVRQAMNLAVNRELFNKATLAGLGEPASTCYPQKYWPFDRAAADLLAYDPDKARFLLKQAGSPQVEFTAIGYADQAAVQRQEVLMEMWRKVGINAKLRAATVAEASNAFFFQRAVDSFIAAITSRPDPSMVPYTIFGKTSPYNGGRQEIPGMEAALAASRVGATREARQTALAKVQRIAAEHAVYVPLAFDPNVVAMNKKVQGFTPNLLGRPRFENVSIG</sequence>
<dbReference type="SUPFAM" id="SSF53850">
    <property type="entry name" value="Periplasmic binding protein-like II"/>
    <property type="match status" value="1"/>
</dbReference>
<dbReference type="Gene3D" id="3.40.190.10">
    <property type="entry name" value="Periplasmic binding protein-like II"/>
    <property type="match status" value="1"/>
</dbReference>
<name>A0ABV7UK97_9HYPH</name>
<dbReference type="InterPro" id="IPR039424">
    <property type="entry name" value="SBP_5"/>
</dbReference>
<reference evidence="6" key="1">
    <citation type="journal article" date="2019" name="Int. J. Syst. Evol. Microbiol.">
        <title>The Global Catalogue of Microorganisms (GCM) 10K type strain sequencing project: providing services to taxonomists for standard genome sequencing and annotation.</title>
        <authorList>
            <consortium name="The Broad Institute Genomics Platform"/>
            <consortium name="The Broad Institute Genome Sequencing Center for Infectious Disease"/>
            <person name="Wu L."/>
            <person name="Ma J."/>
        </authorList>
    </citation>
    <scope>NUCLEOTIDE SEQUENCE [LARGE SCALE GENOMIC DNA]</scope>
    <source>
        <strain evidence="6">KCTC 42282</strain>
    </source>
</reference>
<organism evidence="5 6">
    <name type="scientific">Camelimonas fluminis</name>
    <dbReference type="NCBI Taxonomy" id="1576911"/>
    <lineage>
        <taxon>Bacteria</taxon>
        <taxon>Pseudomonadati</taxon>
        <taxon>Pseudomonadota</taxon>
        <taxon>Alphaproteobacteria</taxon>
        <taxon>Hyphomicrobiales</taxon>
        <taxon>Chelatococcaceae</taxon>
        <taxon>Camelimonas</taxon>
    </lineage>
</organism>
<evidence type="ECO:0000256" key="3">
    <source>
        <dbReference type="ARBA" id="ARBA00022729"/>
    </source>
</evidence>
<dbReference type="Gene3D" id="3.90.76.10">
    <property type="entry name" value="Dipeptide-binding Protein, Domain 1"/>
    <property type="match status" value="1"/>
</dbReference>
<dbReference type="Pfam" id="PF00496">
    <property type="entry name" value="SBP_bac_5"/>
    <property type="match status" value="1"/>
</dbReference>
<dbReference type="PANTHER" id="PTHR30290:SF38">
    <property type="entry name" value="D,D-DIPEPTIDE-BINDING PERIPLASMIC PROTEIN DDPA-RELATED"/>
    <property type="match status" value="1"/>
</dbReference>
<feature type="domain" description="Solute-binding protein family 5" evidence="4">
    <location>
        <begin position="91"/>
        <end position="442"/>
    </location>
</feature>
<dbReference type="InterPro" id="IPR030678">
    <property type="entry name" value="Peptide/Ni-bd"/>
</dbReference>
<dbReference type="PIRSF" id="PIRSF002741">
    <property type="entry name" value="MppA"/>
    <property type="match status" value="1"/>
</dbReference>
<keyword evidence="3" id="KW-0732">Signal</keyword>
<evidence type="ECO:0000256" key="1">
    <source>
        <dbReference type="ARBA" id="ARBA00004418"/>
    </source>
</evidence>
<evidence type="ECO:0000313" key="6">
    <source>
        <dbReference type="Proteomes" id="UP001595704"/>
    </source>
</evidence>
<comment type="caution">
    <text evidence="5">The sequence shown here is derived from an EMBL/GenBank/DDBJ whole genome shotgun (WGS) entry which is preliminary data.</text>
</comment>
<proteinExistence type="inferred from homology"/>
<protein>
    <submittedName>
        <fullName evidence="5">ABC transporter substrate-binding protein</fullName>
    </submittedName>
</protein>
<evidence type="ECO:0000259" key="4">
    <source>
        <dbReference type="Pfam" id="PF00496"/>
    </source>
</evidence>
<dbReference type="Gene3D" id="3.10.105.10">
    <property type="entry name" value="Dipeptide-binding Protein, Domain 3"/>
    <property type="match status" value="1"/>
</dbReference>
<keyword evidence="6" id="KW-1185">Reference proteome</keyword>
<dbReference type="PROSITE" id="PS51318">
    <property type="entry name" value="TAT"/>
    <property type="match status" value="1"/>
</dbReference>
<dbReference type="RefSeq" id="WP_191320287.1">
    <property type="nucleotide sequence ID" value="NZ_BNCG01000015.1"/>
</dbReference>
<dbReference type="InterPro" id="IPR006311">
    <property type="entry name" value="TAT_signal"/>
</dbReference>
<evidence type="ECO:0000313" key="5">
    <source>
        <dbReference type="EMBL" id="MFC3638870.1"/>
    </source>
</evidence>
<dbReference type="Proteomes" id="UP001595704">
    <property type="component" value="Unassembled WGS sequence"/>
</dbReference>
<comment type="subcellular location">
    <subcellularLocation>
        <location evidence="1">Periplasm</location>
    </subcellularLocation>
</comment>